<dbReference type="AlphaFoldDB" id="A0A161VT57"/>
<comment type="caution">
    <text evidence="1">The sequence shown here is derived from an EMBL/GenBank/DDBJ whole genome shotgun (WGS) entry which is preliminary data.</text>
</comment>
<sequence length="71" mass="7636">MSLNTRGKTDIFSTGETQAHQVSTLVSQALFCQSGKSVQVKNKALALRNSKGYMNIEASSEVEAARICGSR</sequence>
<protein>
    <submittedName>
        <fullName evidence="1">Uncharacterized protein</fullName>
    </submittedName>
</protein>
<gene>
    <name evidence="1" type="ORF">A2T98_07765</name>
</gene>
<evidence type="ECO:0000313" key="1">
    <source>
        <dbReference type="EMBL" id="KZL50415.1"/>
    </source>
</evidence>
<organism evidence="1 2">
    <name type="scientific">Nodularia spumigena CENA596</name>
    <dbReference type="NCBI Taxonomy" id="1819295"/>
    <lineage>
        <taxon>Bacteria</taxon>
        <taxon>Bacillati</taxon>
        <taxon>Cyanobacteriota</taxon>
        <taxon>Cyanophyceae</taxon>
        <taxon>Nostocales</taxon>
        <taxon>Nodulariaceae</taxon>
        <taxon>Nodularia</taxon>
    </lineage>
</organism>
<dbReference type="EMBL" id="LWAJ01000088">
    <property type="protein sequence ID" value="KZL50415.1"/>
    <property type="molecule type" value="Genomic_DNA"/>
</dbReference>
<accession>A0A161VT57</accession>
<proteinExistence type="predicted"/>
<evidence type="ECO:0000313" key="2">
    <source>
        <dbReference type="Proteomes" id="UP000076555"/>
    </source>
</evidence>
<name>A0A161VT57_NODSP</name>
<dbReference type="Proteomes" id="UP000076555">
    <property type="component" value="Unassembled WGS sequence"/>
</dbReference>
<reference evidence="1 2" key="1">
    <citation type="submission" date="2016-04" db="EMBL/GenBank/DDBJ databases">
        <title>Draft Genome Assembly of the Bloom-forming Cyanobacterium Nodularia spumigena Strain CENA596 in Shrimp Production Ponds.</title>
        <authorList>
            <person name="Popin R.V."/>
            <person name="Rigonato J."/>
            <person name="Abreu V.A."/>
            <person name="Andreote A.P."/>
            <person name="Silveira S.B."/>
            <person name="Odebrecht C."/>
            <person name="Fiore M.F."/>
        </authorList>
    </citation>
    <scope>NUCLEOTIDE SEQUENCE [LARGE SCALE GENOMIC DNA]</scope>
    <source>
        <strain evidence="1 2">CENA596</strain>
    </source>
</reference>